<dbReference type="AlphaFoldDB" id="A0A8S4S609"/>
<feature type="compositionally biased region" description="Basic and acidic residues" evidence="1">
    <location>
        <begin position="20"/>
        <end position="35"/>
    </location>
</feature>
<feature type="region of interest" description="Disordered" evidence="1">
    <location>
        <begin position="1"/>
        <end position="40"/>
    </location>
</feature>
<keyword evidence="3" id="KW-1185">Reference proteome</keyword>
<evidence type="ECO:0000313" key="3">
    <source>
        <dbReference type="Proteomes" id="UP000838756"/>
    </source>
</evidence>
<dbReference type="EMBL" id="CAKXAJ010026031">
    <property type="protein sequence ID" value="CAH2251928.1"/>
    <property type="molecule type" value="Genomic_DNA"/>
</dbReference>
<comment type="caution">
    <text evidence="2">The sequence shown here is derived from an EMBL/GenBank/DDBJ whole genome shotgun (WGS) entry which is preliminary data.</text>
</comment>
<proteinExistence type="predicted"/>
<evidence type="ECO:0000256" key="1">
    <source>
        <dbReference type="SAM" id="MobiDB-lite"/>
    </source>
</evidence>
<sequence length="75" mass="8780">MEDYGSQELRRQTELFDTQKPYDRNGWRNGLERTRPNRGYNGITPISSHEGMALQSNSLILWIRWMDEFDGSSVA</sequence>
<accession>A0A8S4S609</accession>
<evidence type="ECO:0000313" key="2">
    <source>
        <dbReference type="EMBL" id="CAH2251928.1"/>
    </source>
</evidence>
<protein>
    <submittedName>
        <fullName evidence="2">Jg13820 protein</fullName>
    </submittedName>
</protein>
<reference evidence="2" key="1">
    <citation type="submission" date="2022-03" db="EMBL/GenBank/DDBJ databases">
        <authorList>
            <person name="Lindestad O."/>
        </authorList>
    </citation>
    <scope>NUCLEOTIDE SEQUENCE</scope>
</reference>
<organism evidence="2 3">
    <name type="scientific">Pararge aegeria aegeria</name>
    <dbReference type="NCBI Taxonomy" id="348720"/>
    <lineage>
        <taxon>Eukaryota</taxon>
        <taxon>Metazoa</taxon>
        <taxon>Ecdysozoa</taxon>
        <taxon>Arthropoda</taxon>
        <taxon>Hexapoda</taxon>
        <taxon>Insecta</taxon>
        <taxon>Pterygota</taxon>
        <taxon>Neoptera</taxon>
        <taxon>Endopterygota</taxon>
        <taxon>Lepidoptera</taxon>
        <taxon>Glossata</taxon>
        <taxon>Ditrysia</taxon>
        <taxon>Papilionoidea</taxon>
        <taxon>Nymphalidae</taxon>
        <taxon>Satyrinae</taxon>
        <taxon>Satyrini</taxon>
        <taxon>Parargina</taxon>
        <taxon>Pararge</taxon>
    </lineage>
</organism>
<gene>
    <name evidence="2" type="primary">jg13820</name>
    <name evidence="2" type="ORF">PAEG_LOCUS22325</name>
</gene>
<name>A0A8S4S609_9NEOP</name>
<dbReference type="Proteomes" id="UP000838756">
    <property type="component" value="Unassembled WGS sequence"/>
</dbReference>